<dbReference type="GO" id="GO:0005829">
    <property type="term" value="C:cytosol"/>
    <property type="evidence" value="ECO:0007669"/>
    <property type="project" value="TreeGrafter"/>
</dbReference>
<reference evidence="17" key="1">
    <citation type="journal article" date="2020" name="Stud. Mycol.">
        <title>101 Dothideomycetes genomes: a test case for predicting lifestyles and emergence of pathogens.</title>
        <authorList>
            <person name="Haridas S."/>
            <person name="Albert R."/>
            <person name="Binder M."/>
            <person name="Bloem J."/>
            <person name="Labutti K."/>
            <person name="Salamov A."/>
            <person name="Andreopoulos B."/>
            <person name="Baker S."/>
            <person name="Barry K."/>
            <person name="Bills G."/>
            <person name="Bluhm B."/>
            <person name="Cannon C."/>
            <person name="Castanera R."/>
            <person name="Culley D."/>
            <person name="Daum C."/>
            <person name="Ezra D."/>
            <person name="Gonzalez J."/>
            <person name="Henrissat B."/>
            <person name="Kuo A."/>
            <person name="Liang C."/>
            <person name="Lipzen A."/>
            <person name="Lutzoni F."/>
            <person name="Magnuson J."/>
            <person name="Mondo S."/>
            <person name="Nolan M."/>
            <person name="Ohm R."/>
            <person name="Pangilinan J."/>
            <person name="Park H.-J."/>
            <person name="Ramirez L."/>
            <person name="Alfaro M."/>
            <person name="Sun H."/>
            <person name="Tritt A."/>
            <person name="Yoshinaga Y."/>
            <person name="Zwiers L.-H."/>
            <person name="Turgeon B."/>
            <person name="Goodwin S."/>
            <person name="Spatafora J."/>
            <person name="Crous P."/>
            <person name="Grigoriev I."/>
        </authorList>
    </citation>
    <scope>NUCLEOTIDE SEQUENCE</scope>
    <source>
        <strain evidence="17">CBS 207.26</strain>
    </source>
</reference>
<evidence type="ECO:0000256" key="11">
    <source>
        <dbReference type="ARBA" id="ARBA00047899"/>
    </source>
</evidence>
<dbReference type="InterPro" id="IPR000253">
    <property type="entry name" value="FHA_dom"/>
</dbReference>
<evidence type="ECO:0000256" key="12">
    <source>
        <dbReference type="ARBA" id="ARBA00048679"/>
    </source>
</evidence>
<dbReference type="GO" id="GO:0000045">
    <property type="term" value="P:autophagosome assembly"/>
    <property type="evidence" value="ECO:0007669"/>
    <property type="project" value="TreeGrafter"/>
</dbReference>
<feature type="compositionally biased region" description="Polar residues" evidence="14">
    <location>
        <begin position="247"/>
        <end position="257"/>
    </location>
</feature>
<dbReference type="InterPro" id="IPR008271">
    <property type="entry name" value="Ser/Thr_kinase_AS"/>
</dbReference>
<dbReference type="EMBL" id="ML994620">
    <property type="protein sequence ID" value="KAF2189974.1"/>
    <property type="molecule type" value="Genomic_DNA"/>
</dbReference>
<evidence type="ECO:0000256" key="8">
    <source>
        <dbReference type="ARBA" id="ARBA00022840"/>
    </source>
</evidence>
<evidence type="ECO:0000256" key="9">
    <source>
        <dbReference type="ARBA" id="ARBA00023006"/>
    </source>
</evidence>
<sequence>MKEDPNLIFTLRAISDYARNVFGDAHNKRYYVPPPPLEVIAATSRESTPATNIGDEEEYANGQDELVDKTRNVEGKGDDSEDFSHQLRFTFDRKPRNIKRGFIFGSNPKTCDIILGNSNDGISGSHFRITFDDQARLVLIDSSTHGTAVSYGGQAREDKRKNPPDRTRKKLRDKSNDFPWILFPEIKNKRVIIGEDIPSFPNAPVIEFLVEVTDPQSESCKEQYTDLRDAYLAEMRTAIPFDLNIDSPKTTAGQTESHSPKQHPKQRPIWIDREEIGTGAFAIVYRAVNVSTGKWYAAKTFMRNKYRKEWDREVAILRKVSHNHIIKFEDHDVEHKWPRLIMEYLPLGNLADQNGISRITEWEAITLLCQGLDALDYLHSRNIVHRDLKPENILVQCRDPLNFNIKIADFGLAKDKSFLKTRCGTYIYTAPEIWQNRPYDAKVDIWSLGLIVYKFPYRRLPKVEDEFDPGRWYPELAREIDDWESDDLIDFLRSDMLKMDPHERLSASKCLEESAKLRKANILAQNLETDLGTPTEKMSSSAIIEAFRAAGYGGQRIAAEEAETQINLPTLSLLKSDWQPGGDGGDPEEAGTSFDFPTLSTLKSVWQPGEYLETLTQIWDPPGDAVCRSKEDEGSQQEVEIGAGNGSDERHSKRQRIEWPGVLPSSSQSKHTTPEIISLTALSDRGPSSVNAGLHRNSKDGPNLTKTSSHITEWEGSYLRPFRPSELQTGHSVRARLAHPRHCEDDQFALPLKATDKDRPSGPFPEAAAGSTTQLQDIQEFWDPSRVPHSQTEREQPTQSSIDHLPGGGGRQKSGPSFCRRSQLSKRKQMARSHVVASNLREEPPGYITMNVEGRAVQMRKSDCWLNATQILLLAGKNVNDLRPIYDTLRRYARWQLRQDTIEGILHNQFWVCYHVGKRLSEVLDVSNALGPLIEYGRKAAAPLNEKDDKLDLISRYFEKIRLINARKGTLSIRLRDLWVNADHICREAEIDWPSFKRRKEYKADHYDYVMAGPRASWGHYTNPSNALRLCVMLHLEQLELLLRATLKEHGY</sequence>
<dbReference type="GO" id="GO:0010506">
    <property type="term" value="P:regulation of autophagy"/>
    <property type="evidence" value="ECO:0007669"/>
    <property type="project" value="InterPro"/>
</dbReference>
<evidence type="ECO:0000313" key="18">
    <source>
        <dbReference type="Proteomes" id="UP000800200"/>
    </source>
</evidence>
<dbReference type="PANTHER" id="PTHR24348">
    <property type="entry name" value="SERINE/THREONINE-PROTEIN KINASE UNC-51-RELATED"/>
    <property type="match status" value="1"/>
</dbReference>
<evidence type="ECO:0000256" key="4">
    <source>
        <dbReference type="ARBA" id="ARBA00022527"/>
    </source>
</evidence>
<dbReference type="PANTHER" id="PTHR24348:SF22">
    <property type="entry name" value="NON-SPECIFIC SERINE_THREONINE PROTEIN KINASE"/>
    <property type="match status" value="1"/>
</dbReference>
<evidence type="ECO:0000256" key="1">
    <source>
        <dbReference type="ARBA" id="ARBA00004623"/>
    </source>
</evidence>
<keyword evidence="4" id="KW-0723">Serine/threonine-protein kinase</keyword>
<accession>A0A6A6EE10</accession>
<keyword evidence="18" id="KW-1185">Reference proteome</keyword>
<name>A0A6A6EE10_9PEZI</name>
<keyword evidence="8 13" id="KW-0067">ATP-binding</keyword>
<dbReference type="InterPro" id="IPR045269">
    <property type="entry name" value="Atg1-like"/>
</dbReference>
<evidence type="ECO:0000256" key="13">
    <source>
        <dbReference type="PROSITE-ProRule" id="PRU10141"/>
    </source>
</evidence>
<feature type="region of interest" description="Disordered" evidence="14">
    <location>
        <begin position="785"/>
        <end position="835"/>
    </location>
</feature>
<feature type="domain" description="Protein kinase" evidence="16">
    <location>
        <begin position="270"/>
        <end position="517"/>
    </location>
</feature>
<evidence type="ECO:0000256" key="2">
    <source>
        <dbReference type="ARBA" id="ARBA00005575"/>
    </source>
</evidence>
<dbReference type="EC" id="2.7.11.1" evidence="3"/>
<dbReference type="SUPFAM" id="SSF56112">
    <property type="entry name" value="Protein kinase-like (PK-like)"/>
    <property type="match status" value="1"/>
</dbReference>
<dbReference type="OrthoDB" id="10252171at2759"/>
<dbReference type="AlphaFoldDB" id="A0A6A6EE10"/>
<dbReference type="InterPro" id="IPR011009">
    <property type="entry name" value="Kinase-like_dom_sf"/>
</dbReference>
<dbReference type="PROSITE" id="PS00107">
    <property type="entry name" value="PROTEIN_KINASE_ATP"/>
    <property type="match status" value="1"/>
</dbReference>
<gene>
    <name evidence="17" type="ORF">K469DRAFT_683315</name>
</gene>
<dbReference type="GO" id="GO:0004674">
    <property type="term" value="F:protein serine/threonine kinase activity"/>
    <property type="evidence" value="ECO:0007669"/>
    <property type="project" value="UniProtKB-KW"/>
</dbReference>
<dbReference type="Gene3D" id="2.60.200.20">
    <property type="match status" value="1"/>
</dbReference>
<comment type="catalytic activity">
    <reaction evidence="12">
        <text>L-seryl-[protein] + ATP = O-phospho-L-seryl-[protein] + ADP + H(+)</text>
        <dbReference type="Rhea" id="RHEA:17989"/>
        <dbReference type="Rhea" id="RHEA-COMP:9863"/>
        <dbReference type="Rhea" id="RHEA-COMP:11604"/>
        <dbReference type="ChEBI" id="CHEBI:15378"/>
        <dbReference type="ChEBI" id="CHEBI:29999"/>
        <dbReference type="ChEBI" id="CHEBI:30616"/>
        <dbReference type="ChEBI" id="CHEBI:83421"/>
        <dbReference type="ChEBI" id="CHEBI:456216"/>
        <dbReference type="EC" id="2.7.11.1"/>
    </reaction>
</comment>
<dbReference type="GO" id="GO:0034045">
    <property type="term" value="C:phagophore assembly site membrane"/>
    <property type="evidence" value="ECO:0007669"/>
    <property type="project" value="UniProtKB-SubCell"/>
</dbReference>
<comment type="catalytic activity">
    <reaction evidence="11">
        <text>L-threonyl-[protein] + ATP = O-phospho-L-threonyl-[protein] + ADP + H(+)</text>
        <dbReference type="Rhea" id="RHEA:46608"/>
        <dbReference type="Rhea" id="RHEA-COMP:11060"/>
        <dbReference type="Rhea" id="RHEA-COMP:11605"/>
        <dbReference type="ChEBI" id="CHEBI:15378"/>
        <dbReference type="ChEBI" id="CHEBI:30013"/>
        <dbReference type="ChEBI" id="CHEBI:30616"/>
        <dbReference type="ChEBI" id="CHEBI:61977"/>
        <dbReference type="ChEBI" id="CHEBI:456216"/>
        <dbReference type="EC" id="2.7.11.1"/>
    </reaction>
</comment>
<dbReference type="SUPFAM" id="SSF49879">
    <property type="entry name" value="SMAD/FHA domain"/>
    <property type="match status" value="1"/>
</dbReference>
<proteinExistence type="inferred from homology"/>
<feature type="region of interest" description="Disordered" evidence="14">
    <location>
        <begin position="147"/>
        <end position="171"/>
    </location>
</feature>
<evidence type="ECO:0000256" key="5">
    <source>
        <dbReference type="ARBA" id="ARBA00022679"/>
    </source>
</evidence>
<keyword evidence="6 13" id="KW-0547">Nucleotide-binding</keyword>
<dbReference type="PROSITE" id="PS50006">
    <property type="entry name" value="FHA_DOMAIN"/>
    <property type="match status" value="1"/>
</dbReference>
<evidence type="ECO:0000259" key="15">
    <source>
        <dbReference type="PROSITE" id="PS50006"/>
    </source>
</evidence>
<evidence type="ECO:0000256" key="6">
    <source>
        <dbReference type="ARBA" id="ARBA00022741"/>
    </source>
</evidence>
<keyword evidence="5" id="KW-0808">Transferase</keyword>
<dbReference type="InterPro" id="IPR017441">
    <property type="entry name" value="Protein_kinase_ATP_BS"/>
</dbReference>
<dbReference type="Gene3D" id="1.10.510.10">
    <property type="entry name" value="Transferase(Phosphotransferase) domain 1"/>
    <property type="match status" value="1"/>
</dbReference>
<keyword evidence="7" id="KW-0418">Kinase</keyword>
<dbReference type="GO" id="GO:0005776">
    <property type="term" value="C:autophagosome"/>
    <property type="evidence" value="ECO:0007669"/>
    <property type="project" value="TreeGrafter"/>
</dbReference>
<dbReference type="CDD" id="cd00060">
    <property type="entry name" value="FHA"/>
    <property type="match status" value="1"/>
</dbReference>
<dbReference type="Pfam" id="PF00069">
    <property type="entry name" value="Pkinase"/>
    <property type="match status" value="1"/>
</dbReference>
<feature type="domain" description="FHA" evidence="15">
    <location>
        <begin position="102"/>
        <end position="150"/>
    </location>
</feature>
<evidence type="ECO:0000259" key="16">
    <source>
        <dbReference type="PROSITE" id="PS50011"/>
    </source>
</evidence>
<feature type="region of interest" description="Disordered" evidence="14">
    <location>
        <begin position="575"/>
        <end position="595"/>
    </location>
</feature>
<dbReference type="PROSITE" id="PS00108">
    <property type="entry name" value="PROTEIN_KINASE_ST"/>
    <property type="match status" value="1"/>
</dbReference>
<comment type="subcellular location">
    <subcellularLocation>
        <location evidence="1">Preautophagosomal structure membrane</location>
        <topology evidence="1">Peripheral membrane protein</topology>
    </subcellularLocation>
</comment>
<feature type="binding site" evidence="13">
    <location>
        <position position="299"/>
    </location>
    <ligand>
        <name>ATP</name>
        <dbReference type="ChEBI" id="CHEBI:30616"/>
    </ligand>
</feature>
<feature type="region of interest" description="Disordered" evidence="14">
    <location>
        <begin position="623"/>
        <end position="653"/>
    </location>
</feature>
<dbReference type="PROSITE" id="PS50011">
    <property type="entry name" value="PROTEIN_KINASE_DOM"/>
    <property type="match status" value="1"/>
</dbReference>
<protein>
    <recommendedName>
        <fullName evidence="3">non-specific serine/threonine protein kinase</fullName>
        <ecNumber evidence="3">2.7.11.1</ecNumber>
    </recommendedName>
    <alternativeName>
        <fullName evidence="10">Autophagy-related protein 1</fullName>
    </alternativeName>
</protein>
<evidence type="ECO:0000313" key="17">
    <source>
        <dbReference type="EMBL" id="KAF2189974.1"/>
    </source>
</evidence>
<feature type="compositionally biased region" description="Basic and acidic residues" evidence="14">
    <location>
        <begin position="155"/>
        <end position="166"/>
    </location>
</feature>
<dbReference type="Proteomes" id="UP000800200">
    <property type="component" value="Unassembled WGS sequence"/>
</dbReference>
<dbReference type="GO" id="GO:0005524">
    <property type="term" value="F:ATP binding"/>
    <property type="evidence" value="ECO:0007669"/>
    <property type="project" value="UniProtKB-UniRule"/>
</dbReference>
<evidence type="ECO:0000256" key="14">
    <source>
        <dbReference type="SAM" id="MobiDB-lite"/>
    </source>
</evidence>
<feature type="region of interest" description="Disordered" evidence="14">
    <location>
        <begin position="753"/>
        <end position="773"/>
    </location>
</feature>
<dbReference type="SMART" id="SM00220">
    <property type="entry name" value="S_TKc"/>
    <property type="match status" value="1"/>
</dbReference>
<evidence type="ECO:0000256" key="7">
    <source>
        <dbReference type="ARBA" id="ARBA00022777"/>
    </source>
</evidence>
<dbReference type="InterPro" id="IPR000719">
    <property type="entry name" value="Prot_kinase_dom"/>
</dbReference>
<feature type="region of interest" description="Disordered" evidence="14">
    <location>
        <begin position="244"/>
        <end position="268"/>
    </location>
</feature>
<organism evidence="17 18">
    <name type="scientific">Zopfia rhizophila CBS 207.26</name>
    <dbReference type="NCBI Taxonomy" id="1314779"/>
    <lineage>
        <taxon>Eukaryota</taxon>
        <taxon>Fungi</taxon>
        <taxon>Dikarya</taxon>
        <taxon>Ascomycota</taxon>
        <taxon>Pezizomycotina</taxon>
        <taxon>Dothideomycetes</taxon>
        <taxon>Dothideomycetes incertae sedis</taxon>
        <taxon>Zopfiaceae</taxon>
        <taxon>Zopfia</taxon>
    </lineage>
</organism>
<evidence type="ECO:0000256" key="10">
    <source>
        <dbReference type="ARBA" id="ARBA00030237"/>
    </source>
</evidence>
<comment type="similarity">
    <text evidence="2">Belongs to the protein kinase superfamily. CAMK Ser/Thr protein kinase family. CHEK2 subfamily.</text>
</comment>
<dbReference type="Pfam" id="PF00498">
    <property type="entry name" value="FHA"/>
    <property type="match status" value="1"/>
</dbReference>
<keyword evidence="9" id="KW-0072">Autophagy</keyword>
<evidence type="ECO:0000256" key="3">
    <source>
        <dbReference type="ARBA" id="ARBA00012513"/>
    </source>
</evidence>
<dbReference type="InterPro" id="IPR008984">
    <property type="entry name" value="SMAD_FHA_dom_sf"/>
</dbReference>